<proteinExistence type="predicted"/>
<organism evidence="1 2">
    <name type="scientific">Candidatus Fervidibacter sacchari</name>
    <dbReference type="NCBI Taxonomy" id="1448929"/>
    <lineage>
        <taxon>Bacteria</taxon>
        <taxon>Candidatus Fervidibacterota</taxon>
        <taxon>Candidatus Fervidibacter</taxon>
    </lineage>
</organism>
<name>A0ABT2EPT5_9BACT</name>
<gene>
    <name evidence="1" type="ORF">M2350_002117</name>
</gene>
<sequence>MEQELKRNGWRDRCAVIVIEPELEAWVWASLHHIARVAGLTIEDLQGILAKYPKNNKTT</sequence>
<keyword evidence="2" id="KW-1185">Reference proteome</keyword>
<evidence type="ECO:0000313" key="1">
    <source>
        <dbReference type="EMBL" id="MCS3919704.1"/>
    </source>
</evidence>
<accession>A0ABT2EPT5</accession>
<protein>
    <submittedName>
        <fullName evidence="1">Uncharacterized protein</fullName>
    </submittedName>
</protein>
<evidence type="ECO:0000313" key="2">
    <source>
        <dbReference type="Proteomes" id="UP001204798"/>
    </source>
</evidence>
<dbReference type="Proteomes" id="UP001204798">
    <property type="component" value="Unassembled WGS sequence"/>
</dbReference>
<reference evidence="1 2" key="1">
    <citation type="submission" date="2022-08" db="EMBL/GenBank/DDBJ databases">
        <title>Bacterial and archaeal communities from various locations to study Microbial Dark Matter (Phase II).</title>
        <authorList>
            <person name="Stepanauskas R."/>
        </authorList>
    </citation>
    <scope>NUCLEOTIDE SEQUENCE [LARGE SCALE GENOMIC DNA]</scope>
    <source>
        <strain evidence="1 2">PD1</strain>
    </source>
</reference>
<dbReference type="EMBL" id="JANUCP010000003">
    <property type="protein sequence ID" value="MCS3919704.1"/>
    <property type="molecule type" value="Genomic_DNA"/>
</dbReference>
<comment type="caution">
    <text evidence="1">The sequence shown here is derived from an EMBL/GenBank/DDBJ whole genome shotgun (WGS) entry which is preliminary data.</text>
</comment>
<dbReference type="RefSeq" id="WP_259096427.1">
    <property type="nucleotide sequence ID" value="NZ_CP130454.1"/>
</dbReference>